<gene>
    <name evidence="1" type="primary">g5410</name>
    <name evidence="1" type="ORF">VP750_LOCUS4628</name>
</gene>
<keyword evidence="2" id="KW-1185">Reference proteome</keyword>
<dbReference type="SUPFAM" id="SSF110296">
    <property type="entry name" value="Oligoxyloglucan reducing end-specific cellobiohydrolase"/>
    <property type="match status" value="1"/>
</dbReference>
<evidence type="ECO:0000313" key="2">
    <source>
        <dbReference type="Proteomes" id="UP001497392"/>
    </source>
</evidence>
<reference evidence="1 2" key="1">
    <citation type="submission" date="2024-06" db="EMBL/GenBank/DDBJ databases">
        <authorList>
            <person name="Kraege A."/>
            <person name="Thomma B."/>
        </authorList>
    </citation>
    <scope>NUCLEOTIDE SEQUENCE [LARGE SCALE GENOMIC DNA]</scope>
</reference>
<dbReference type="EMBL" id="CAXHTA020000007">
    <property type="protein sequence ID" value="CAL5222969.1"/>
    <property type="molecule type" value="Genomic_DNA"/>
</dbReference>
<dbReference type="InterPro" id="IPR015943">
    <property type="entry name" value="WD40/YVTN_repeat-like_dom_sf"/>
</dbReference>
<protein>
    <submittedName>
        <fullName evidence="1">G5410 protein</fullName>
    </submittedName>
</protein>
<sequence>MMSWWNGRDSQESGAWLAELNDAGTGVESETKIWAGNAKICAIHNVGGERRLFLGTEPADVLISDDMGKTWRGTDSFAAITHREKWTFPAKPNLPHTMSIDFGAQAGDNAADSPVVMAGIEVGGALAMSSDGLWENRLGKQRDSGAFELCHDVHQLRPDPFSPERWFAICGATQSKSSQLPDSSGGLFRSTDSGRSWTRIFDGGPGMRQSATIGTGKGYTVGMALNPKRQDELIVCAGDKPPGIGSHVYLSRKGGEEMLDITENVKQCKSIDSGGHTAVPYFIDSGTLLAFDNGQVAINSGDSTKPEWNLLCQLPGAVLSLCVDARTPSSVFH</sequence>
<comment type="caution">
    <text evidence="1">The sequence shown here is derived from an EMBL/GenBank/DDBJ whole genome shotgun (WGS) entry which is preliminary data.</text>
</comment>
<proteinExistence type="predicted"/>
<dbReference type="Gene3D" id="2.130.10.10">
    <property type="entry name" value="YVTN repeat-like/Quinoprotein amine dehydrogenase"/>
    <property type="match status" value="1"/>
</dbReference>
<accession>A0ABP1FSS0</accession>
<organism evidence="1 2">
    <name type="scientific">Coccomyxa viridis</name>
    <dbReference type="NCBI Taxonomy" id="1274662"/>
    <lineage>
        <taxon>Eukaryota</taxon>
        <taxon>Viridiplantae</taxon>
        <taxon>Chlorophyta</taxon>
        <taxon>core chlorophytes</taxon>
        <taxon>Trebouxiophyceae</taxon>
        <taxon>Trebouxiophyceae incertae sedis</taxon>
        <taxon>Coccomyxaceae</taxon>
        <taxon>Coccomyxa</taxon>
    </lineage>
</organism>
<name>A0ABP1FSS0_9CHLO</name>
<dbReference type="Proteomes" id="UP001497392">
    <property type="component" value="Unassembled WGS sequence"/>
</dbReference>
<evidence type="ECO:0000313" key="1">
    <source>
        <dbReference type="EMBL" id="CAL5222969.1"/>
    </source>
</evidence>